<accession>A0A4R6RDK9</accession>
<feature type="transmembrane region" description="Helical" evidence="7">
    <location>
        <begin position="82"/>
        <end position="101"/>
    </location>
</feature>
<dbReference type="GO" id="GO:0005886">
    <property type="term" value="C:plasma membrane"/>
    <property type="evidence" value="ECO:0007669"/>
    <property type="project" value="UniProtKB-SubCell"/>
</dbReference>
<feature type="transmembrane region" description="Helical" evidence="7">
    <location>
        <begin position="235"/>
        <end position="253"/>
    </location>
</feature>
<evidence type="ECO:0000313" key="10">
    <source>
        <dbReference type="Proteomes" id="UP000294547"/>
    </source>
</evidence>
<dbReference type="InterPro" id="IPR011701">
    <property type="entry name" value="MFS"/>
</dbReference>
<dbReference type="CDD" id="cd17502">
    <property type="entry name" value="MFS_Azr1_MDR_like"/>
    <property type="match status" value="1"/>
</dbReference>
<keyword evidence="4 7" id="KW-0812">Transmembrane</keyword>
<dbReference type="OrthoDB" id="9812221at2"/>
<feature type="transmembrane region" description="Helical" evidence="7">
    <location>
        <begin position="363"/>
        <end position="383"/>
    </location>
</feature>
<dbReference type="SUPFAM" id="SSF103473">
    <property type="entry name" value="MFS general substrate transporter"/>
    <property type="match status" value="1"/>
</dbReference>
<name>A0A4R6RDK9_9HYPH</name>
<evidence type="ECO:0000259" key="8">
    <source>
        <dbReference type="PROSITE" id="PS50850"/>
    </source>
</evidence>
<reference evidence="9 10" key="1">
    <citation type="submission" date="2019-03" db="EMBL/GenBank/DDBJ databases">
        <title>Genomic Encyclopedia of Type Strains, Phase IV (KMG-IV): sequencing the most valuable type-strain genomes for metagenomic binning, comparative biology and taxonomic classification.</title>
        <authorList>
            <person name="Goeker M."/>
        </authorList>
    </citation>
    <scope>NUCLEOTIDE SEQUENCE [LARGE SCALE GENOMIC DNA]</scope>
    <source>
        <strain evidence="9 10">DSM 102969</strain>
    </source>
</reference>
<comment type="subcellular location">
    <subcellularLocation>
        <location evidence="1">Cell membrane</location>
        <topology evidence="1">Multi-pass membrane protein</topology>
    </subcellularLocation>
</comment>
<dbReference type="RefSeq" id="WP_126540273.1">
    <property type="nucleotide sequence ID" value="NZ_BSPM01000002.1"/>
</dbReference>
<proteinExistence type="predicted"/>
<evidence type="ECO:0000256" key="1">
    <source>
        <dbReference type="ARBA" id="ARBA00004651"/>
    </source>
</evidence>
<organism evidence="9 10">
    <name type="scientific">Oharaeibacter diazotrophicus</name>
    <dbReference type="NCBI Taxonomy" id="1920512"/>
    <lineage>
        <taxon>Bacteria</taxon>
        <taxon>Pseudomonadati</taxon>
        <taxon>Pseudomonadota</taxon>
        <taxon>Alphaproteobacteria</taxon>
        <taxon>Hyphomicrobiales</taxon>
        <taxon>Pleomorphomonadaceae</taxon>
        <taxon>Oharaeibacter</taxon>
    </lineage>
</organism>
<dbReference type="InterPro" id="IPR020846">
    <property type="entry name" value="MFS_dom"/>
</dbReference>
<feature type="transmembrane region" description="Helical" evidence="7">
    <location>
        <begin position="17"/>
        <end position="39"/>
    </location>
</feature>
<keyword evidence="2" id="KW-0813">Transport</keyword>
<keyword evidence="5 7" id="KW-1133">Transmembrane helix</keyword>
<evidence type="ECO:0000256" key="3">
    <source>
        <dbReference type="ARBA" id="ARBA00022475"/>
    </source>
</evidence>
<evidence type="ECO:0000256" key="2">
    <source>
        <dbReference type="ARBA" id="ARBA00022448"/>
    </source>
</evidence>
<feature type="domain" description="Major facilitator superfamily (MFS) profile" evidence="8">
    <location>
        <begin position="17"/>
        <end position="476"/>
    </location>
</feature>
<evidence type="ECO:0000256" key="6">
    <source>
        <dbReference type="ARBA" id="ARBA00023136"/>
    </source>
</evidence>
<evidence type="ECO:0000256" key="5">
    <source>
        <dbReference type="ARBA" id="ARBA00022989"/>
    </source>
</evidence>
<dbReference type="Pfam" id="PF07690">
    <property type="entry name" value="MFS_1"/>
    <property type="match status" value="1"/>
</dbReference>
<feature type="transmembrane region" description="Helical" evidence="7">
    <location>
        <begin position="404"/>
        <end position="429"/>
    </location>
</feature>
<feature type="transmembrane region" description="Helical" evidence="7">
    <location>
        <begin position="107"/>
        <end position="128"/>
    </location>
</feature>
<evidence type="ECO:0000256" key="4">
    <source>
        <dbReference type="ARBA" id="ARBA00022692"/>
    </source>
</evidence>
<dbReference type="EMBL" id="SNXY01000008">
    <property type="protein sequence ID" value="TDP84270.1"/>
    <property type="molecule type" value="Genomic_DNA"/>
</dbReference>
<feature type="transmembrane region" description="Helical" evidence="7">
    <location>
        <begin position="338"/>
        <end position="357"/>
    </location>
</feature>
<evidence type="ECO:0000313" key="9">
    <source>
        <dbReference type="EMBL" id="TDP84270.1"/>
    </source>
</evidence>
<evidence type="ECO:0000256" key="7">
    <source>
        <dbReference type="SAM" id="Phobius"/>
    </source>
</evidence>
<dbReference type="PANTHER" id="PTHR23501">
    <property type="entry name" value="MAJOR FACILITATOR SUPERFAMILY"/>
    <property type="match status" value="1"/>
</dbReference>
<protein>
    <submittedName>
        <fullName evidence="9">EmrB/QacA subfamily drug resistance transporter</fullName>
    </submittedName>
</protein>
<dbReference type="GO" id="GO:0022857">
    <property type="term" value="F:transmembrane transporter activity"/>
    <property type="evidence" value="ECO:0007669"/>
    <property type="project" value="InterPro"/>
</dbReference>
<dbReference type="InterPro" id="IPR036259">
    <property type="entry name" value="MFS_trans_sf"/>
</dbReference>
<keyword evidence="3" id="KW-1003">Cell membrane</keyword>
<feature type="transmembrane region" description="Helical" evidence="7">
    <location>
        <begin position="304"/>
        <end position="326"/>
    </location>
</feature>
<dbReference type="PANTHER" id="PTHR23501:SF197">
    <property type="entry name" value="COMD"/>
    <property type="match status" value="1"/>
</dbReference>
<keyword evidence="10" id="KW-1185">Reference proteome</keyword>
<feature type="transmembrane region" description="Helical" evidence="7">
    <location>
        <begin position="265"/>
        <end position="292"/>
    </location>
</feature>
<sequence length="488" mass="50127">MATTAPAAITEEDRRQIVIGALISMLLAALDQTIVAPALPTIGAVLGDAEWLPWVISAYFLTGTAVTPLYGKLADLKGRRPVLFAAVGIFLVGSVVCAAAPTMPVLVIGRAIQGLGGGGLIALAQTIIGDVVPPRERSRYMVYITGVWAFASLAGPVVGGFFAQHLSWTLIFWINLPIGAGALLLSERTLRKLPVVRRDHRLDLLGAALVVAATVALQLALTFGGRDLPWTSPEILGLFAAALALFVVFGVHLTRAPEPLVPPRVLANPVIATATFSLFFSSIAFVGLSVYFPIYLELVVGLGPASSGVALVAFLGGTVSGANLAGRIMRKSERYKRIAVAGSTLAVAMLVLLAVVAPTGSFVAVEILIALIGLGVGTQFPVTTVSVQNAAEQRDLGVATAALAFLRSLGSVIGVAVLGAVLISTGVAAAVGEGMHQAGGAAAGEAAAVFRWVFAVAAAAQAASLVLLLAMEEKPLRGHAGPPPVELE</sequence>
<dbReference type="Gene3D" id="1.20.1720.10">
    <property type="entry name" value="Multidrug resistance protein D"/>
    <property type="match status" value="1"/>
</dbReference>
<dbReference type="PROSITE" id="PS50850">
    <property type="entry name" value="MFS"/>
    <property type="match status" value="1"/>
</dbReference>
<gene>
    <name evidence="9" type="ORF">EDD54_2876</name>
</gene>
<feature type="transmembrane region" description="Helical" evidence="7">
    <location>
        <begin position="170"/>
        <end position="190"/>
    </location>
</feature>
<feature type="transmembrane region" description="Helical" evidence="7">
    <location>
        <begin position="202"/>
        <end position="223"/>
    </location>
</feature>
<feature type="transmembrane region" description="Helical" evidence="7">
    <location>
        <begin position="449"/>
        <end position="470"/>
    </location>
</feature>
<comment type="caution">
    <text evidence="9">The sequence shown here is derived from an EMBL/GenBank/DDBJ whole genome shotgun (WGS) entry which is preliminary data.</text>
</comment>
<dbReference type="Gene3D" id="1.20.1250.20">
    <property type="entry name" value="MFS general substrate transporter like domains"/>
    <property type="match status" value="1"/>
</dbReference>
<keyword evidence="6 7" id="KW-0472">Membrane</keyword>
<feature type="transmembrane region" description="Helical" evidence="7">
    <location>
        <begin position="51"/>
        <end position="70"/>
    </location>
</feature>
<dbReference type="FunFam" id="1.20.1720.10:FF:000004">
    <property type="entry name" value="EmrB/QacA family drug resistance transporter"/>
    <property type="match status" value="1"/>
</dbReference>
<dbReference type="AlphaFoldDB" id="A0A4R6RDK9"/>
<feature type="transmembrane region" description="Helical" evidence="7">
    <location>
        <begin position="140"/>
        <end position="164"/>
    </location>
</feature>
<dbReference type="Proteomes" id="UP000294547">
    <property type="component" value="Unassembled WGS sequence"/>
</dbReference>